<gene>
    <name evidence="2" type="ORF">DSM19430T_11530</name>
</gene>
<proteinExistence type="predicted"/>
<comment type="caution">
    <text evidence="2">The sequence shown here is derived from an EMBL/GenBank/DDBJ whole genome shotgun (WGS) entry which is preliminary data.</text>
</comment>
<keyword evidence="1" id="KW-0812">Transmembrane</keyword>
<keyword evidence="3" id="KW-1185">Reference proteome</keyword>
<protein>
    <submittedName>
        <fullName evidence="2">Uncharacterized protein</fullName>
    </submittedName>
</protein>
<feature type="transmembrane region" description="Helical" evidence="1">
    <location>
        <begin position="38"/>
        <end position="60"/>
    </location>
</feature>
<keyword evidence="1" id="KW-0472">Membrane</keyword>
<sequence>MHKPKGHFSAPLSASHAALRLSPPPALPRTLTQVPPVVMLAALLLILLTVAPLTGCVSSFKGEQAISIQKRGLLPQQEGARD</sequence>
<dbReference type="AlphaFoldDB" id="A0A7J0BS13"/>
<evidence type="ECO:0000313" key="2">
    <source>
        <dbReference type="EMBL" id="GFM36469.1"/>
    </source>
</evidence>
<name>A0A7J0BS13_9BACT</name>
<accession>A0A7J0BS13</accession>
<evidence type="ECO:0000313" key="3">
    <source>
        <dbReference type="Proteomes" id="UP000503820"/>
    </source>
</evidence>
<keyword evidence="1" id="KW-1133">Transmembrane helix</keyword>
<organism evidence="2 3">
    <name type="scientific">Desulfovibrio psychrotolerans</name>
    <dbReference type="NCBI Taxonomy" id="415242"/>
    <lineage>
        <taxon>Bacteria</taxon>
        <taxon>Pseudomonadati</taxon>
        <taxon>Thermodesulfobacteriota</taxon>
        <taxon>Desulfovibrionia</taxon>
        <taxon>Desulfovibrionales</taxon>
        <taxon>Desulfovibrionaceae</taxon>
        <taxon>Desulfovibrio</taxon>
    </lineage>
</organism>
<evidence type="ECO:0000256" key="1">
    <source>
        <dbReference type="SAM" id="Phobius"/>
    </source>
</evidence>
<dbReference type="RefSeq" id="WP_174409143.1">
    <property type="nucleotide sequence ID" value="NZ_BLVP01000006.1"/>
</dbReference>
<dbReference type="EMBL" id="BLVP01000006">
    <property type="protein sequence ID" value="GFM36469.1"/>
    <property type="molecule type" value="Genomic_DNA"/>
</dbReference>
<dbReference type="Proteomes" id="UP000503820">
    <property type="component" value="Unassembled WGS sequence"/>
</dbReference>
<reference evidence="2 3" key="1">
    <citation type="submission" date="2020-05" db="EMBL/GenBank/DDBJ databases">
        <title>Draft genome sequence of Desulfovibrio psychrotolerans JS1T.</title>
        <authorList>
            <person name="Ueno A."/>
            <person name="Tamazawa S."/>
            <person name="Tamamura S."/>
            <person name="Murakami T."/>
            <person name="Kiyama T."/>
            <person name="Inomata H."/>
            <person name="Amano Y."/>
            <person name="Miyakawa K."/>
            <person name="Tamaki H."/>
            <person name="Naganuma T."/>
            <person name="Kaneko K."/>
        </authorList>
    </citation>
    <scope>NUCLEOTIDE SEQUENCE [LARGE SCALE GENOMIC DNA]</scope>
    <source>
        <strain evidence="2 3">JS1</strain>
    </source>
</reference>